<dbReference type="InterPro" id="IPR018247">
    <property type="entry name" value="EF_Hand_1_Ca_BS"/>
</dbReference>
<dbReference type="PROSITE" id="PS00018">
    <property type="entry name" value="EF_HAND_1"/>
    <property type="match status" value="1"/>
</dbReference>
<dbReference type="PANTHER" id="PTHR21439">
    <property type="entry name" value="OXIDORED-NITRO DOMAIN-CONTAINING PROTEIN"/>
    <property type="match status" value="1"/>
</dbReference>
<feature type="domain" description="EF-hand" evidence="13">
    <location>
        <begin position="478"/>
        <end position="513"/>
    </location>
</feature>
<dbReference type="Gene3D" id="1.10.238.10">
    <property type="entry name" value="EF-hand"/>
    <property type="match status" value="1"/>
</dbReference>
<dbReference type="GO" id="GO:0005886">
    <property type="term" value="C:plasma membrane"/>
    <property type="evidence" value="ECO:0007669"/>
    <property type="project" value="UniProtKB-SubCell"/>
</dbReference>
<dbReference type="SUPFAM" id="SSF47473">
    <property type="entry name" value="EF-hand"/>
    <property type="match status" value="1"/>
</dbReference>
<evidence type="ECO:0000256" key="9">
    <source>
        <dbReference type="ARBA" id="ARBA00022840"/>
    </source>
</evidence>
<feature type="region of interest" description="Disordered" evidence="11">
    <location>
        <begin position="401"/>
        <end position="430"/>
    </location>
</feature>
<dbReference type="Pfam" id="PF18150">
    <property type="entry name" value="DUF5600"/>
    <property type="match status" value="1"/>
</dbReference>
<keyword evidence="8" id="KW-0106">Calcium</keyword>
<dbReference type="FunFam" id="1.10.238.10:FF:000038">
    <property type="entry name" value="EH domain-containing protein 3"/>
    <property type="match status" value="1"/>
</dbReference>
<dbReference type="AlphaFoldDB" id="A0A7I8VPC9"/>
<evidence type="ECO:0000259" key="12">
    <source>
        <dbReference type="PROSITE" id="PS50031"/>
    </source>
</evidence>
<keyword evidence="9" id="KW-0067">ATP-binding</keyword>
<dbReference type="SUPFAM" id="SSF52540">
    <property type="entry name" value="P-loop containing nucleoside triphosphate hydrolases"/>
    <property type="match status" value="1"/>
</dbReference>
<dbReference type="InterPro" id="IPR045063">
    <property type="entry name" value="Dynamin_N"/>
</dbReference>
<organism evidence="15 16">
    <name type="scientific">Dimorphilus gyrociliatus</name>
    <dbReference type="NCBI Taxonomy" id="2664684"/>
    <lineage>
        <taxon>Eukaryota</taxon>
        <taxon>Metazoa</taxon>
        <taxon>Spiralia</taxon>
        <taxon>Lophotrochozoa</taxon>
        <taxon>Annelida</taxon>
        <taxon>Polychaeta</taxon>
        <taxon>Polychaeta incertae sedis</taxon>
        <taxon>Dinophilidae</taxon>
        <taxon>Dimorphilus</taxon>
    </lineage>
</organism>
<dbReference type="CDD" id="cd00052">
    <property type="entry name" value="EH"/>
    <property type="match status" value="1"/>
</dbReference>
<dbReference type="Gene3D" id="3.40.50.300">
    <property type="entry name" value="P-loop containing nucleotide triphosphate hydrolases"/>
    <property type="match status" value="1"/>
</dbReference>
<dbReference type="SMART" id="SM00027">
    <property type="entry name" value="EH"/>
    <property type="match status" value="1"/>
</dbReference>
<name>A0A7I8VPC9_9ANNE</name>
<evidence type="ECO:0000259" key="14">
    <source>
        <dbReference type="PROSITE" id="PS51718"/>
    </source>
</evidence>
<comment type="caution">
    <text evidence="15">The sequence shown here is derived from an EMBL/GenBank/DDBJ whole genome shotgun (WGS) entry which is preliminary data.</text>
</comment>
<dbReference type="InterPro" id="IPR030381">
    <property type="entry name" value="G_DYNAMIN_dom"/>
</dbReference>
<dbReference type="PROSITE" id="PS50222">
    <property type="entry name" value="EF_HAND_2"/>
    <property type="match status" value="1"/>
</dbReference>
<keyword evidence="4" id="KW-0597">Phosphoprotein</keyword>
<gene>
    <name evidence="15" type="ORF">DGYR_LOCUS5856</name>
</gene>
<evidence type="ECO:0000256" key="4">
    <source>
        <dbReference type="ARBA" id="ARBA00022553"/>
    </source>
</evidence>
<dbReference type="GO" id="GO:0005524">
    <property type="term" value="F:ATP binding"/>
    <property type="evidence" value="ECO:0007669"/>
    <property type="project" value="UniProtKB-KW"/>
</dbReference>
<dbReference type="PROSITE" id="PS50031">
    <property type="entry name" value="EH"/>
    <property type="match status" value="1"/>
</dbReference>
<proteinExistence type="predicted"/>
<evidence type="ECO:0000256" key="7">
    <source>
        <dbReference type="ARBA" id="ARBA00022753"/>
    </source>
</evidence>
<evidence type="ECO:0000313" key="15">
    <source>
        <dbReference type="EMBL" id="CAD5117319.1"/>
    </source>
</evidence>
<keyword evidence="16" id="KW-1185">Reference proteome</keyword>
<dbReference type="InterPro" id="IPR027417">
    <property type="entry name" value="P-loop_NTPase"/>
</dbReference>
<dbReference type="GO" id="GO:0005525">
    <property type="term" value="F:GTP binding"/>
    <property type="evidence" value="ECO:0007669"/>
    <property type="project" value="InterPro"/>
</dbReference>
<dbReference type="OrthoDB" id="1716625at2759"/>
<dbReference type="CDD" id="cd09913">
    <property type="entry name" value="EHD"/>
    <property type="match status" value="1"/>
</dbReference>
<evidence type="ECO:0000256" key="5">
    <source>
        <dbReference type="ARBA" id="ARBA00022723"/>
    </source>
</evidence>
<evidence type="ECO:0000256" key="11">
    <source>
        <dbReference type="SAM" id="MobiDB-lite"/>
    </source>
</evidence>
<dbReference type="InterPro" id="IPR031692">
    <property type="entry name" value="EHD_N"/>
</dbReference>
<dbReference type="InterPro" id="IPR040990">
    <property type="entry name" value="DUF5600"/>
</dbReference>
<dbReference type="GO" id="GO:0005509">
    <property type="term" value="F:calcium ion binding"/>
    <property type="evidence" value="ECO:0007669"/>
    <property type="project" value="InterPro"/>
</dbReference>
<sequence>MFSWIGNNDKRRNEADVFENVTAGLKKCYQTKLKPLETAYKFHDFHSPALEDADFDAKPMILLIGQYSTGKTTFIRYLIEQDFPGMRIGPEPTTDRFIVVMNGDQESVIPGNALVMDPKKQFRQLSRYGNNFLNRLQCSQMRNKVLDSITIVDTPGILSGEKQRVDRGYDFGGVIEWLAERVDRIILLFDAHKLDISDEFRRVIEAMKGYDEKIRIVLNKSDMIDSQQLMRVYGALMWSLGKVLNTPEVARVYIGSFWSKPLHFDTNRRLFELESQDLFNDIQSLPRNAALRKLNDLIKRARLAKVHAYVIAHLKKEMPSMFGKDSKKKELIKNLPQIFDTIQREQNISPGDFPSVKRFQERLEHLDFTKFNTLKPKLLEAVDDMLRLDIAALMKRIPQEEKENFSEGPAVRGGAFDTTEASPFDTGYGEGIDKGRDTGRWIVEDKKAEYMDIFHQLGPVDGKITGALAKQEMVKSRLPNSVLGKIWKLSDIDQDGMLDEDEFALAEHLINVTLDGHELPSTLPDHLCPPSGEMIYILDQRLKAQSIPSDKAKKVLYDIVGTLFNKRFIEEMFKPQEIYNRKAIRTVFDRLAHASIMRLNSASMDKLYDLMTMAVKYQVSLSMRASDILLVTLNHVDSIVKLVADNAMVKAQVEHMYVLLATHYANMNAGQFLLIRQTLLTFFQDVHIRVSIFLKEKAQNQNGRFLLPTGGPLPFGTAVPGTIKIFDGKGKVARTSNFKTEFDYIQSTKTGSIDVKGDRCIKLGLNMYSQTSTNLESAVQTSSKTTNLSSSDIENLAPNPLAKAQLDLLSKLIGSSSQTKKSSAFKLNFFDTEREEEQAAAIRMSTNDSTVVNFDQSKRGRAKELDKIMGEMSISDSASGGDSYDLLDLMDKGS</sequence>
<evidence type="ECO:0000256" key="1">
    <source>
        <dbReference type="ARBA" id="ARBA00004125"/>
    </source>
</evidence>
<dbReference type="InterPro" id="IPR000261">
    <property type="entry name" value="EH_dom"/>
</dbReference>
<feature type="domain" description="EH" evidence="12">
    <location>
        <begin position="446"/>
        <end position="534"/>
    </location>
</feature>
<dbReference type="InterPro" id="IPR002048">
    <property type="entry name" value="EF_hand_dom"/>
</dbReference>
<reference evidence="15 16" key="1">
    <citation type="submission" date="2020-08" db="EMBL/GenBank/DDBJ databases">
        <authorList>
            <person name="Hejnol A."/>
        </authorList>
    </citation>
    <scope>NUCLEOTIDE SEQUENCE [LARGE SCALE GENOMIC DNA]</scope>
</reference>
<dbReference type="PANTHER" id="PTHR21439:SF0">
    <property type="entry name" value="PROTEIN OSCP1"/>
    <property type="match status" value="1"/>
</dbReference>
<accession>A0A7I8VPC9</accession>
<dbReference type="Pfam" id="PF12763">
    <property type="entry name" value="EH"/>
    <property type="match status" value="1"/>
</dbReference>
<evidence type="ECO:0000256" key="8">
    <source>
        <dbReference type="ARBA" id="ARBA00022837"/>
    </source>
</evidence>
<dbReference type="FunFam" id="3.40.50.300:FF:000147">
    <property type="entry name" value="EH domain-containing protein 1"/>
    <property type="match status" value="1"/>
</dbReference>
<evidence type="ECO:0000259" key="13">
    <source>
        <dbReference type="PROSITE" id="PS50222"/>
    </source>
</evidence>
<keyword evidence="7" id="KW-0967">Endosome</keyword>
<dbReference type="InterPro" id="IPR011992">
    <property type="entry name" value="EF-hand-dom_pair"/>
</dbReference>
<evidence type="ECO:0000256" key="3">
    <source>
        <dbReference type="ARBA" id="ARBA00022475"/>
    </source>
</evidence>
<evidence type="ECO:0000313" key="16">
    <source>
        <dbReference type="Proteomes" id="UP000549394"/>
    </source>
</evidence>
<keyword evidence="10" id="KW-0472">Membrane</keyword>
<dbReference type="Proteomes" id="UP000549394">
    <property type="component" value="Unassembled WGS sequence"/>
</dbReference>
<dbReference type="InterPro" id="IPR019332">
    <property type="entry name" value="OSCP1"/>
</dbReference>
<dbReference type="Pfam" id="PF16880">
    <property type="entry name" value="EHD_N"/>
    <property type="match status" value="1"/>
</dbReference>
<dbReference type="Pfam" id="PF00350">
    <property type="entry name" value="Dynamin_N"/>
    <property type="match status" value="1"/>
</dbReference>
<comment type="subcellular location">
    <subcellularLocation>
        <location evidence="2">Cell membrane</location>
        <topology evidence="2">Peripheral membrane protein</topology>
        <orientation evidence="2">Cytoplasmic side</orientation>
    </subcellularLocation>
    <subcellularLocation>
        <location evidence="1">Endosome membrane</location>
        <topology evidence="1">Peripheral membrane protein</topology>
        <orientation evidence="1">Cytoplasmic side</orientation>
    </subcellularLocation>
</comment>
<dbReference type="Pfam" id="PF10188">
    <property type="entry name" value="Oscp1"/>
    <property type="match status" value="1"/>
</dbReference>
<dbReference type="PROSITE" id="PS51718">
    <property type="entry name" value="G_DYNAMIN_2"/>
    <property type="match status" value="1"/>
</dbReference>
<evidence type="ECO:0000256" key="2">
    <source>
        <dbReference type="ARBA" id="ARBA00004413"/>
    </source>
</evidence>
<evidence type="ECO:0000256" key="10">
    <source>
        <dbReference type="ARBA" id="ARBA00023136"/>
    </source>
</evidence>
<dbReference type="EMBL" id="CAJFCJ010000007">
    <property type="protein sequence ID" value="CAD5117319.1"/>
    <property type="molecule type" value="Genomic_DNA"/>
</dbReference>
<evidence type="ECO:0000256" key="6">
    <source>
        <dbReference type="ARBA" id="ARBA00022741"/>
    </source>
</evidence>
<dbReference type="Gene3D" id="1.10.268.20">
    <property type="match status" value="1"/>
</dbReference>
<feature type="domain" description="Dynamin-type G" evidence="14">
    <location>
        <begin position="55"/>
        <end position="286"/>
    </location>
</feature>
<protein>
    <submittedName>
        <fullName evidence="15">DgyrCDS6105</fullName>
    </submittedName>
</protein>
<keyword evidence="6" id="KW-0547">Nucleotide-binding</keyword>
<dbReference type="GO" id="GO:0010008">
    <property type="term" value="C:endosome membrane"/>
    <property type="evidence" value="ECO:0007669"/>
    <property type="project" value="UniProtKB-SubCell"/>
</dbReference>
<keyword evidence="3" id="KW-1003">Cell membrane</keyword>
<keyword evidence="5" id="KW-0479">Metal-binding</keyword>